<proteinExistence type="predicted"/>
<dbReference type="InParanoid" id="A0A6L2PSK4"/>
<feature type="compositionally biased region" description="Basic and acidic residues" evidence="1">
    <location>
        <begin position="858"/>
        <end position="872"/>
    </location>
</feature>
<dbReference type="OrthoDB" id="416093at2759"/>
<feature type="region of interest" description="Disordered" evidence="1">
    <location>
        <begin position="527"/>
        <end position="551"/>
    </location>
</feature>
<protein>
    <submittedName>
        <fullName evidence="2">Uncharacterized protein</fullName>
    </submittedName>
</protein>
<reference evidence="3" key="1">
    <citation type="submission" date="2020-01" db="EMBL/GenBank/DDBJ databases">
        <title>Draft genome sequence of the Termite Coptotermes fromosanus.</title>
        <authorList>
            <person name="Itakura S."/>
            <person name="Yosikawa Y."/>
            <person name="Umezawa K."/>
        </authorList>
    </citation>
    <scope>NUCLEOTIDE SEQUENCE [LARGE SCALE GENOMIC DNA]</scope>
</reference>
<gene>
    <name evidence="2" type="ORF">Cfor_09114</name>
</gene>
<feature type="region of interest" description="Disordered" evidence="1">
    <location>
        <begin position="329"/>
        <end position="369"/>
    </location>
</feature>
<organism evidence="2 3">
    <name type="scientific">Coptotermes formosanus</name>
    <name type="common">Formosan subterranean termite</name>
    <dbReference type="NCBI Taxonomy" id="36987"/>
    <lineage>
        <taxon>Eukaryota</taxon>
        <taxon>Metazoa</taxon>
        <taxon>Ecdysozoa</taxon>
        <taxon>Arthropoda</taxon>
        <taxon>Hexapoda</taxon>
        <taxon>Insecta</taxon>
        <taxon>Pterygota</taxon>
        <taxon>Neoptera</taxon>
        <taxon>Polyneoptera</taxon>
        <taxon>Dictyoptera</taxon>
        <taxon>Blattodea</taxon>
        <taxon>Blattoidea</taxon>
        <taxon>Termitoidae</taxon>
        <taxon>Rhinotermitidae</taxon>
        <taxon>Coptotermes</taxon>
    </lineage>
</organism>
<evidence type="ECO:0000313" key="3">
    <source>
        <dbReference type="Proteomes" id="UP000502823"/>
    </source>
</evidence>
<evidence type="ECO:0000256" key="1">
    <source>
        <dbReference type="SAM" id="MobiDB-lite"/>
    </source>
</evidence>
<feature type="compositionally biased region" description="Low complexity" evidence="1">
    <location>
        <begin position="254"/>
        <end position="277"/>
    </location>
</feature>
<sequence>DIEAVSQRLVQLSKQQGSTDNISVIVVFLTEPAQLASRPISQWANNGPPQQEARAMETNFDHNTNSPSAGSNPFLTNPASDSVPYQKGGLLLDLGGGDSDQVYRHNGASPSATDLYFLDRTRNGKNSAGIDNYEDDDDDFGPETDVDAIDDVLLSPTSAKTASLNNNPFDSDEQRALEADLEVQRQQLSVFDPVREPREETPTPPADEVPGVTTSVPESDNVGESGEDSEDEWNYYRVEPTADGKQQAAQPICQKPAQPQPQSQSQLESELNMESQLNPDAAEFVPSPTQVMASLEEVLLAQSPSKGVTMEDISVPSQLEFQLEVSHRPSEMDLASESSGVPESKLNSKLPDLISSEEGSNVNPFTSSCNLENEGVLDKTLERGQKNEILLEENISMQETTLDESEVTSTKAEFGDDSTSFLTVGSELQKTVTECVSSCSAVDNSFTDLDLLETEFTPSVSQSNNSSLYSDSNLSKFNDENAYMNKSTLEENVLNEKGSVLLDSEVPVCFEVQKDLVPEMELKPERVQLESESASSFEDSGSPLQAQEKQLEELDESAIISAVADSPIPNVHSPVPEESSFMSHIQEPSLQDLLVSDIPATVEPPVSHAESETVTAQSSQSPAITHTSQCPVWGSASPVPTVPSEPASVHQEAQLIHPQSYGETYLQEQGEASPELLGSDVLEQPPLTEREEIGKCYEVEVNSLLLDPVGNGQSLDTSDPRHDVQQDVSTVISSSLLEQSPLLRRNDEHEISLDYDSVLTDTARERERKFSSGDTDMNIPVIEPVKTEVQESVEVPAQAPINVSEDLLQLSSVESVPAESTHLSEKVGGDVGEGVLVAAAAAATVATAVAAGTVVGHEEKPAEEAKAPEKNAAKKSAPSVGKKEPAAVKTKVTKTAVSNKTATATTGTGKILQKSKPTSPTKPASTTTVRSSTPKKSSTSAASQPVPKPPSTATVRSSATKKSGPVAPVPPAGRTTKSPVTADKPKPGVTSPTKPPSPVIKSASVSLQARPGTTNKSSILSNGDIAKSTVTKKAAVSTAAKAQSRPSTAPVTARTATMKQPGTVTSRTAPVSTAPPRPKPRAVSVGVSKSIEAGTVPTEATRNKVGSINDTKLVTEKQVKQTANKHISTHTVTSKITSTSTTRRVPGVPKTTVSASTGKVGLKKTSSSTTNSGTHASTKAAKTEVTVVTSNNETVQVQAD</sequence>
<keyword evidence="3" id="KW-1185">Reference proteome</keyword>
<feature type="compositionally biased region" description="Polar residues" evidence="1">
    <location>
        <begin position="336"/>
        <end position="347"/>
    </location>
</feature>
<feature type="region of interest" description="Disordered" evidence="1">
    <location>
        <begin position="188"/>
        <end position="289"/>
    </location>
</feature>
<feature type="compositionally biased region" description="Acidic residues" evidence="1">
    <location>
        <begin position="132"/>
        <end position="145"/>
    </location>
</feature>
<feature type="compositionally biased region" description="Low complexity" evidence="1">
    <location>
        <begin position="1165"/>
        <end position="1185"/>
    </location>
</feature>
<feature type="region of interest" description="Disordered" evidence="1">
    <location>
        <begin position="124"/>
        <end position="145"/>
    </location>
</feature>
<feature type="region of interest" description="Disordered" evidence="1">
    <location>
        <begin position="1119"/>
        <end position="1185"/>
    </location>
</feature>
<dbReference type="InterPro" id="IPR009818">
    <property type="entry name" value="PAM2_motif"/>
</dbReference>
<dbReference type="EMBL" id="BLKM01000550">
    <property type="protein sequence ID" value="GFG35456.1"/>
    <property type="molecule type" value="Genomic_DNA"/>
</dbReference>
<feature type="compositionally biased region" description="Polar residues" evidence="1">
    <location>
        <begin position="357"/>
        <end position="369"/>
    </location>
</feature>
<feature type="compositionally biased region" description="Polar residues" evidence="1">
    <location>
        <begin position="61"/>
        <end position="80"/>
    </location>
</feature>
<accession>A0A6L2PSK4</accession>
<comment type="caution">
    <text evidence="2">The sequence shown here is derived from an EMBL/GenBank/DDBJ whole genome shotgun (WGS) entry which is preliminary data.</text>
</comment>
<feature type="compositionally biased region" description="Low complexity" evidence="1">
    <location>
        <begin position="1129"/>
        <end position="1145"/>
    </location>
</feature>
<feature type="region of interest" description="Disordered" evidence="1">
    <location>
        <begin position="858"/>
        <end position="1020"/>
    </location>
</feature>
<feature type="compositionally biased region" description="Polar residues" evidence="1">
    <location>
        <begin position="951"/>
        <end position="961"/>
    </location>
</feature>
<dbReference type="Proteomes" id="UP000502823">
    <property type="component" value="Unassembled WGS sequence"/>
</dbReference>
<dbReference type="Pfam" id="PF07145">
    <property type="entry name" value="PAM2"/>
    <property type="match status" value="1"/>
</dbReference>
<feature type="compositionally biased region" description="Polar residues" evidence="1">
    <location>
        <begin position="1044"/>
        <end position="1071"/>
    </location>
</feature>
<dbReference type="AlphaFoldDB" id="A0A6L2PSK4"/>
<feature type="non-terminal residue" evidence="2">
    <location>
        <position position="1"/>
    </location>
</feature>
<name>A0A6L2PSK4_COPFO</name>
<evidence type="ECO:0000313" key="2">
    <source>
        <dbReference type="EMBL" id="GFG35456.1"/>
    </source>
</evidence>
<feature type="compositionally biased region" description="Low complexity" evidence="1">
    <location>
        <begin position="887"/>
        <end position="943"/>
    </location>
</feature>
<feature type="compositionally biased region" description="Low complexity" evidence="1">
    <location>
        <begin position="530"/>
        <end position="542"/>
    </location>
</feature>
<feature type="compositionally biased region" description="Polar residues" evidence="1">
    <location>
        <begin position="612"/>
        <end position="630"/>
    </location>
</feature>
<feature type="region of interest" description="Disordered" evidence="1">
    <location>
        <begin position="60"/>
        <end position="91"/>
    </location>
</feature>
<dbReference type="FunCoup" id="A0A6L2PSK4">
    <property type="interactions" value="30"/>
</dbReference>
<feature type="region of interest" description="Disordered" evidence="1">
    <location>
        <begin position="1036"/>
        <end position="1104"/>
    </location>
</feature>
<feature type="region of interest" description="Disordered" evidence="1">
    <location>
        <begin position="607"/>
        <end position="654"/>
    </location>
</feature>
<feature type="compositionally biased region" description="Polar residues" evidence="1">
    <location>
        <begin position="1003"/>
        <end position="1020"/>
    </location>
</feature>